<protein>
    <submittedName>
        <fullName evidence="3">Uncharacterized protein</fullName>
    </submittedName>
</protein>
<keyword evidence="2" id="KW-0812">Transmembrane</keyword>
<comment type="caution">
    <text evidence="3">The sequence shown here is derived from an EMBL/GenBank/DDBJ whole genome shotgun (WGS) entry which is preliminary data.</text>
</comment>
<evidence type="ECO:0000256" key="1">
    <source>
        <dbReference type="SAM" id="MobiDB-lite"/>
    </source>
</evidence>
<feature type="region of interest" description="Disordered" evidence="1">
    <location>
        <begin position="1"/>
        <end position="21"/>
    </location>
</feature>
<name>A0A1G2SKD4_9BACT</name>
<gene>
    <name evidence="3" type="ORF">A2591_01410</name>
</gene>
<evidence type="ECO:0000256" key="2">
    <source>
        <dbReference type="SAM" id="Phobius"/>
    </source>
</evidence>
<dbReference type="AlphaFoldDB" id="A0A1G2SKD4"/>
<sequence length="107" mass="12034">MDQIQFNPEEQHVPSADQARPRESAMIRLIMKISGGTLKTEEQANYALLGVAALFFVGTIMVMMNTFGGPKSEPFPYQYREDVPEEIRAELPPEIYDSLPSRSRGSL</sequence>
<feature type="transmembrane region" description="Helical" evidence="2">
    <location>
        <begin position="46"/>
        <end position="67"/>
    </location>
</feature>
<dbReference type="Proteomes" id="UP000178168">
    <property type="component" value="Unassembled WGS sequence"/>
</dbReference>
<dbReference type="STRING" id="1802730.A2591_01410"/>
<accession>A0A1G2SKD4</accession>
<proteinExistence type="predicted"/>
<keyword evidence="2" id="KW-0472">Membrane</keyword>
<organism evidence="3 4">
    <name type="scientific">Candidatus Yonathbacteria bacterium RIFOXYD1_FULL_52_36</name>
    <dbReference type="NCBI Taxonomy" id="1802730"/>
    <lineage>
        <taxon>Bacteria</taxon>
        <taxon>Candidatus Yonathiibacteriota</taxon>
    </lineage>
</organism>
<keyword evidence="2" id="KW-1133">Transmembrane helix</keyword>
<reference evidence="3 4" key="1">
    <citation type="journal article" date="2016" name="Nat. Commun.">
        <title>Thousands of microbial genomes shed light on interconnected biogeochemical processes in an aquifer system.</title>
        <authorList>
            <person name="Anantharaman K."/>
            <person name="Brown C.T."/>
            <person name="Hug L.A."/>
            <person name="Sharon I."/>
            <person name="Castelle C.J."/>
            <person name="Probst A.J."/>
            <person name="Thomas B.C."/>
            <person name="Singh A."/>
            <person name="Wilkins M.J."/>
            <person name="Karaoz U."/>
            <person name="Brodie E.L."/>
            <person name="Williams K.H."/>
            <person name="Hubbard S.S."/>
            <person name="Banfield J.F."/>
        </authorList>
    </citation>
    <scope>NUCLEOTIDE SEQUENCE [LARGE SCALE GENOMIC DNA]</scope>
</reference>
<evidence type="ECO:0000313" key="4">
    <source>
        <dbReference type="Proteomes" id="UP000178168"/>
    </source>
</evidence>
<dbReference type="EMBL" id="MHUZ01000023">
    <property type="protein sequence ID" value="OHA85496.1"/>
    <property type="molecule type" value="Genomic_DNA"/>
</dbReference>
<evidence type="ECO:0000313" key="3">
    <source>
        <dbReference type="EMBL" id="OHA85496.1"/>
    </source>
</evidence>